<feature type="region of interest" description="Disordered" evidence="3">
    <location>
        <begin position="345"/>
        <end position="367"/>
    </location>
</feature>
<dbReference type="InterPro" id="IPR001841">
    <property type="entry name" value="Znf_RING"/>
</dbReference>
<feature type="coiled-coil region" evidence="2">
    <location>
        <begin position="218"/>
        <end position="245"/>
    </location>
</feature>
<feature type="domain" description="RING-type" evidence="4">
    <location>
        <begin position="6"/>
        <end position="48"/>
    </location>
</feature>
<keyword evidence="1" id="KW-0479">Metal-binding</keyword>
<keyword evidence="2" id="KW-0175">Coiled coil</keyword>
<dbReference type="EMBL" id="KZ302007">
    <property type="protein sequence ID" value="PFH50281.1"/>
    <property type="molecule type" value="Genomic_DNA"/>
</dbReference>
<proteinExistence type="predicted"/>
<dbReference type="OrthoDB" id="6105938at2759"/>
<evidence type="ECO:0000313" key="6">
    <source>
        <dbReference type="Proteomes" id="UP000242287"/>
    </source>
</evidence>
<evidence type="ECO:0000256" key="1">
    <source>
        <dbReference type="PROSITE-ProRule" id="PRU00175"/>
    </source>
</evidence>
<dbReference type="Gene3D" id="3.30.40.10">
    <property type="entry name" value="Zinc/RING finger domain, C3HC4 (zinc finger)"/>
    <property type="match status" value="1"/>
</dbReference>
<feature type="compositionally biased region" description="Basic residues" evidence="3">
    <location>
        <begin position="358"/>
        <end position="367"/>
    </location>
</feature>
<dbReference type="SMART" id="SM00184">
    <property type="entry name" value="RING"/>
    <property type="match status" value="1"/>
</dbReference>
<evidence type="ECO:0000313" key="5">
    <source>
        <dbReference type="EMBL" id="PFH50281.1"/>
    </source>
</evidence>
<dbReference type="CDD" id="cd16449">
    <property type="entry name" value="RING-HC"/>
    <property type="match status" value="1"/>
</dbReference>
<name>A0A2A9NPN1_9AGAR</name>
<reference evidence="5 6" key="1">
    <citation type="submission" date="2014-02" db="EMBL/GenBank/DDBJ databases">
        <title>Transposable element dynamics among asymbiotic and ectomycorrhizal Amanita fungi.</title>
        <authorList>
            <consortium name="DOE Joint Genome Institute"/>
            <person name="Hess J."/>
            <person name="Skrede I."/>
            <person name="Wolfe B."/>
            <person name="LaButti K."/>
            <person name="Ohm R.A."/>
            <person name="Grigoriev I.V."/>
            <person name="Pringle A."/>
        </authorList>
    </citation>
    <scope>NUCLEOTIDE SEQUENCE [LARGE SCALE GENOMIC DNA]</scope>
    <source>
        <strain evidence="5 6">SKay4041</strain>
    </source>
</reference>
<protein>
    <recommendedName>
        <fullName evidence="4">RING-type domain-containing protein</fullName>
    </recommendedName>
</protein>
<evidence type="ECO:0000256" key="2">
    <source>
        <dbReference type="SAM" id="Coils"/>
    </source>
</evidence>
<sequence length="367" mass="41168">MSHAECDVCLDTFPLKEFQLLTCGHAFCKDCTKRIKEGVRHPRCPLCRQRLTLAYVNLVPAKLTTVDRIVTGLNAMDKDTKLISVKNAADKLNKASQSMNGDDGMAAALIEAVNDFKERIIPLYSEVHEQRKMIETLTAAIIERDEQDMQLKGTISDLGIKLQDATRAQRSAEEKREQAMAIARQATDTLCGFREKNEFLEKRVNELIESTTLLTNQLELHKASARKHKSKIAALKQKVQKLEKHPKTDEVENQAPSEMPSLVVLPDPTVSPLEGANPQQRRHTEHLPTSRLLDSATHLDFEGMPRPGFSSNWKPGEPKGIKRIKLTHKTKSTANVDFPINLDKSSHPIGGVQLGPKRSIRTRNPLR</sequence>
<dbReference type="Proteomes" id="UP000242287">
    <property type="component" value="Unassembled WGS sequence"/>
</dbReference>
<keyword evidence="1" id="KW-0862">Zinc</keyword>
<dbReference type="InterPro" id="IPR013083">
    <property type="entry name" value="Znf_RING/FYVE/PHD"/>
</dbReference>
<dbReference type="AlphaFoldDB" id="A0A2A9NPN1"/>
<organism evidence="5 6">
    <name type="scientific">Amanita thiersii Skay4041</name>
    <dbReference type="NCBI Taxonomy" id="703135"/>
    <lineage>
        <taxon>Eukaryota</taxon>
        <taxon>Fungi</taxon>
        <taxon>Dikarya</taxon>
        <taxon>Basidiomycota</taxon>
        <taxon>Agaricomycotina</taxon>
        <taxon>Agaricomycetes</taxon>
        <taxon>Agaricomycetidae</taxon>
        <taxon>Agaricales</taxon>
        <taxon>Pluteineae</taxon>
        <taxon>Amanitaceae</taxon>
        <taxon>Amanita</taxon>
    </lineage>
</organism>
<dbReference type="STRING" id="703135.A0A2A9NPN1"/>
<accession>A0A2A9NPN1</accession>
<gene>
    <name evidence="5" type="ORF">AMATHDRAFT_48006</name>
</gene>
<keyword evidence="6" id="KW-1185">Reference proteome</keyword>
<dbReference type="PROSITE" id="PS50089">
    <property type="entry name" value="ZF_RING_2"/>
    <property type="match status" value="1"/>
</dbReference>
<evidence type="ECO:0000256" key="3">
    <source>
        <dbReference type="SAM" id="MobiDB-lite"/>
    </source>
</evidence>
<keyword evidence="1" id="KW-0863">Zinc-finger</keyword>
<dbReference type="SUPFAM" id="SSF57850">
    <property type="entry name" value="RING/U-box"/>
    <property type="match status" value="1"/>
</dbReference>
<dbReference type="GO" id="GO:0008270">
    <property type="term" value="F:zinc ion binding"/>
    <property type="evidence" value="ECO:0007669"/>
    <property type="project" value="UniProtKB-KW"/>
</dbReference>
<dbReference type="Pfam" id="PF13920">
    <property type="entry name" value="zf-C3HC4_3"/>
    <property type="match status" value="1"/>
</dbReference>
<evidence type="ECO:0000259" key="4">
    <source>
        <dbReference type="PROSITE" id="PS50089"/>
    </source>
</evidence>